<dbReference type="SUPFAM" id="SSF48726">
    <property type="entry name" value="Immunoglobulin"/>
    <property type="match status" value="1"/>
</dbReference>
<sequence length="138" mass="15789">MLNQCIVCHHSRKSQYEHCLCPLPQGSSWAIYAEKGTYPELPCPCSTCSKELRKVSWLFAQKDNTVLLFEKLVNGHITRFPPAGSRLNMLQNYSLQFSNVTGEDSGRYWCDAHYYDLVVNTNAFVHFVELSPLLQNAK</sequence>
<organism evidence="8 9">
    <name type="scientific">Salvator merianae</name>
    <name type="common">Argentine black and white tegu</name>
    <name type="synonym">Tupinambis merianae</name>
    <dbReference type="NCBI Taxonomy" id="96440"/>
    <lineage>
        <taxon>Eukaryota</taxon>
        <taxon>Metazoa</taxon>
        <taxon>Chordata</taxon>
        <taxon>Craniata</taxon>
        <taxon>Vertebrata</taxon>
        <taxon>Euteleostomi</taxon>
        <taxon>Lepidosauria</taxon>
        <taxon>Squamata</taxon>
        <taxon>Bifurcata</taxon>
        <taxon>Unidentata</taxon>
        <taxon>Episquamata</taxon>
        <taxon>Laterata</taxon>
        <taxon>Teiioidea</taxon>
        <taxon>Teiidae</taxon>
        <taxon>Salvator</taxon>
    </lineage>
</organism>
<keyword evidence="9" id="KW-1185">Reference proteome</keyword>
<dbReference type="AlphaFoldDB" id="A0A8D0BPR5"/>
<dbReference type="GO" id="GO:0005886">
    <property type="term" value="C:plasma membrane"/>
    <property type="evidence" value="ECO:0007669"/>
    <property type="project" value="UniProtKB-SubCell"/>
</dbReference>
<evidence type="ECO:0000259" key="7">
    <source>
        <dbReference type="PROSITE" id="PS50835"/>
    </source>
</evidence>
<reference evidence="8" key="1">
    <citation type="submission" date="2025-08" db="UniProtKB">
        <authorList>
            <consortium name="Ensembl"/>
        </authorList>
    </citation>
    <scope>IDENTIFICATION</scope>
</reference>
<dbReference type="PANTHER" id="PTHR32286">
    <property type="entry name" value="LYMPHOCYTE ANTIGEN 6 COMPLEX LOCUS PROTEIN G6F"/>
    <property type="match status" value="1"/>
</dbReference>
<comment type="subcellular location">
    <subcellularLocation>
        <location evidence="1">Cell membrane</location>
    </subcellularLocation>
</comment>
<accession>A0A8D0BPR5</accession>
<evidence type="ECO:0000256" key="1">
    <source>
        <dbReference type="ARBA" id="ARBA00004236"/>
    </source>
</evidence>
<dbReference type="Ensembl" id="ENSSMRT00000013001.1">
    <property type="protein sequence ID" value="ENSSMRP00000011171.1"/>
    <property type="gene ID" value="ENSSMRG00000008791.1"/>
</dbReference>
<evidence type="ECO:0000256" key="4">
    <source>
        <dbReference type="ARBA" id="ARBA00023136"/>
    </source>
</evidence>
<evidence type="ECO:0000313" key="8">
    <source>
        <dbReference type="Ensembl" id="ENSSMRP00000011171.1"/>
    </source>
</evidence>
<keyword evidence="3" id="KW-0732">Signal</keyword>
<name>A0A8D0BPR5_SALMN</name>
<evidence type="ECO:0000256" key="6">
    <source>
        <dbReference type="ARBA" id="ARBA00023180"/>
    </source>
</evidence>
<dbReference type="Pfam" id="PF07686">
    <property type="entry name" value="V-set"/>
    <property type="match status" value="1"/>
</dbReference>
<dbReference type="GeneTree" id="ENSGT01000000216120"/>
<dbReference type="PROSITE" id="PS50835">
    <property type="entry name" value="IG_LIKE"/>
    <property type="match status" value="1"/>
</dbReference>
<feature type="domain" description="Ig-like" evidence="7">
    <location>
        <begin position="24"/>
        <end position="131"/>
    </location>
</feature>
<keyword evidence="6" id="KW-0325">Glycoprotein</keyword>
<proteinExistence type="predicted"/>
<dbReference type="InterPro" id="IPR013783">
    <property type="entry name" value="Ig-like_fold"/>
</dbReference>
<dbReference type="Proteomes" id="UP000694421">
    <property type="component" value="Unplaced"/>
</dbReference>
<dbReference type="Gene3D" id="2.60.40.10">
    <property type="entry name" value="Immunoglobulins"/>
    <property type="match status" value="1"/>
</dbReference>
<dbReference type="InterPro" id="IPR036179">
    <property type="entry name" value="Ig-like_dom_sf"/>
</dbReference>
<protein>
    <recommendedName>
        <fullName evidence="7">Ig-like domain-containing protein</fullName>
    </recommendedName>
</protein>
<evidence type="ECO:0000313" key="9">
    <source>
        <dbReference type="Proteomes" id="UP000694421"/>
    </source>
</evidence>
<dbReference type="PANTHER" id="PTHR32286:SF10">
    <property type="entry name" value="LYMPHOCYTE ANTIGEN 6 COMPLEX LOCUS PROTEIN G6F"/>
    <property type="match status" value="1"/>
</dbReference>
<reference evidence="8" key="2">
    <citation type="submission" date="2025-09" db="UniProtKB">
        <authorList>
            <consortium name="Ensembl"/>
        </authorList>
    </citation>
    <scope>IDENTIFICATION</scope>
</reference>
<keyword evidence="5" id="KW-1015">Disulfide bond</keyword>
<dbReference type="InterPro" id="IPR026524">
    <property type="entry name" value="LY6G6d/LY6G6f"/>
</dbReference>
<keyword evidence="4" id="KW-0472">Membrane</keyword>
<dbReference type="InterPro" id="IPR007110">
    <property type="entry name" value="Ig-like_dom"/>
</dbReference>
<evidence type="ECO:0000256" key="2">
    <source>
        <dbReference type="ARBA" id="ARBA00022475"/>
    </source>
</evidence>
<dbReference type="InterPro" id="IPR013106">
    <property type="entry name" value="Ig_V-set"/>
</dbReference>
<evidence type="ECO:0000256" key="3">
    <source>
        <dbReference type="ARBA" id="ARBA00022729"/>
    </source>
</evidence>
<evidence type="ECO:0000256" key="5">
    <source>
        <dbReference type="ARBA" id="ARBA00023157"/>
    </source>
</evidence>
<keyword evidence="2" id="KW-1003">Cell membrane</keyword>